<dbReference type="OrthoDB" id="9768696at2"/>
<evidence type="ECO:0000313" key="5">
    <source>
        <dbReference type="EMBL" id="QDL38990.1"/>
    </source>
</evidence>
<dbReference type="SUPFAM" id="SSF50891">
    <property type="entry name" value="Cyclophilin-like"/>
    <property type="match status" value="1"/>
</dbReference>
<sequence length="350" mass="35630">MSAQLEVVESGLAVAVQDRGRFGYRRLGVPVSGALDPLLLAAANALVGNAAGTAALEILLTGPALKVRAGRVRFSLAGEIAAKVQSAQGKLLPVEPWCTVTLGPGDSIKFGAAAAPKAGGLSIAYVGISGGVDVPVVLASRSTYARAALGGMHGRAITAGDLLPCRSVAGDAPLEFRGAGPLVHPEGPIRVVPGPQADHFTDEALQAFFSQPFTVTRDSDRMGMRLEGPALTHSALGADIASDGVTPGAIQVPANGQPIILMADCQTVGGYPKIATVIRADLPRLAHARPGAQLRFARVSLPEAAAARAAQAQQLALWAGRIAGFRPAGIIDDAALYGGNLVSGMIRADA</sequence>
<reference evidence="5 6" key="1">
    <citation type="submission" date="2019-01" db="EMBL/GenBank/DDBJ databases">
        <title>Genomic insights into a novel species Rhodoferax sp.</title>
        <authorList>
            <person name="Jin L."/>
        </authorList>
    </citation>
    <scope>NUCLEOTIDE SEQUENCE [LARGE SCALE GENOMIC DNA]</scope>
    <source>
        <strain evidence="5 6">CHu59-6-5</strain>
    </source>
</reference>
<proteinExistence type="predicted"/>
<name>A0A515DF22_9BURK</name>
<keyword evidence="5" id="KW-0808">Transferase</keyword>
<dbReference type="PANTHER" id="PTHR43309">
    <property type="entry name" value="5-OXOPROLINASE SUBUNIT C"/>
    <property type="match status" value="1"/>
</dbReference>
<dbReference type="PANTHER" id="PTHR43309:SF3">
    <property type="entry name" value="5-OXOPROLINASE SUBUNIT C"/>
    <property type="match status" value="1"/>
</dbReference>
<dbReference type="SMART" id="SM00797">
    <property type="entry name" value="AHS2"/>
    <property type="match status" value="1"/>
</dbReference>
<dbReference type="AlphaFoldDB" id="A0A515DF22"/>
<dbReference type="GO" id="GO:0005524">
    <property type="term" value="F:ATP binding"/>
    <property type="evidence" value="ECO:0007669"/>
    <property type="project" value="UniProtKB-KW"/>
</dbReference>
<keyword evidence="3" id="KW-0067">ATP-binding</keyword>
<evidence type="ECO:0000256" key="2">
    <source>
        <dbReference type="ARBA" id="ARBA00022801"/>
    </source>
</evidence>
<dbReference type="InterPro" id="IPR052708">
    <property type="entry name" value="PxpC"/>
</dbReference>
<dbReference type="Gene3D" id="2.40.100.10">
    <property type="entry name" value="Cyclophilin-like"/>
    <property type="match status" value="1"/>
</dbReference>
<dbReference type="EMBL" id="CP035503">
    <property type="protein sequence ID" value="QDL38990.1"/>
    <property type="molecule type" value="Genomic_DNA"/>
</dbReference>
<organism evidence="5 6">
    <name type="scientific">Rhodoferax sediminis</name>
    <dbReference type="NCBI Taxonomy" id="2509614"/>
    <lineage>
        <taxon>Bacteria</taxon>
        <taxon>Pseudomonadati</taxon>
        <taxon>Pseudomonadota</taxon>
        <taxon>Betaproteobacteria</taxon>
        <taxon>Burkholderiales</taxon>
        <taxon>Comamonadaceae</taxon>
        <taxon>Rhodoferax</taxon>
    </lineage>
</organism>
<dbReference type="InterPro" id="IPR003778">
    <property type="entry name" value="CT_A_B"/>
</dbReference>
<dbReference type="KEGG" id="rhf:EUB48_18080"/>
<keyword evidence="6" id="KW-1185">Reference proteome</keyword>
<protein>
    <submittedName>
        <fullName evidence="5">Biotin-dependent carboxyltransferase family protein</fullName>
    </submittedName>
</protein>
<dbReference type="Proteomes" id="UP000316798">
    <property type="component" value="Chromosome"/>
</dbReference>
<evidence type="ECO:0000313" key="6">
    <source>
        <dbReference type="Proteomes" id="UP000316798"/>
    </source>
</evidence>
<dbReference type="GO" id="GO:0016740">
    <property type="term" value="F:transferase activity"/>
    <property type="evidence" value="ECO:0007669"/>
    <property type="project" value="UniProtKB-KW"/>
</dbReference>
<accession>A0A515DF22</accession>
<keyword evidence="1" id="KW-0547">Nucleotide-binding</keyword>
<evidence type="ECO:0000259" key="4">
    <source>
        <dbReference type="SMART" id="SM00797"/>
    </source>
</evidence>
<dbReference type="InterPro" id="IPR029000">
    <property type="entry name" value="Cyclophilin-like_dom_sf"/>
</dbReference>
<feature type="domain" description="Carboxyltransferase" evidence="4">
    <location>
        <begin position="26"/>
        <end position="314"/>
    </location>
</feature>
<dbReference type="GO" id="GO:0016787">
    <property type="term" value="F:hydrolase activity"/>
    <property type="evidence" value="ECO:0007669"/>
    <property type="project" value="UniProtKB-KW"/>
</dbReference>
<evidence type="ECO:0000256" key="1">
    <source>
        <dbReference type="ARBA" id="ARBA00022741"/>
    </source>
</evidence>
<keyword evidence="2" id="KW-0378">Hydrolase</keyword>
<dbReference type="RefSeq" id="WP_142820424.1">
    <property type="nucleotide sequence ID" value="NZ_CP035503.1"/>
</dbReference>
<dbReference type="Pfam" id="PF02626">
    <property type="entry name" value="CT_A_B"/>
    <property type="match status" value="1"/>
</dbReference>
<gene>
    <name evidence="5" type="ORF">EUB48_18080</name>
</gene>
<evidence type="ECO:0000256" key="3">
    <source>
        <dbReference type="ARBA" id="ARBA00022840"/>
    </source>
</evidence>
<dbReference type="NCBIfam" id="TIGR00724">
    <property type="entry name" value="urea_amlyse_rel"/>
    <property type="match status" value="1"/>
</dbReference>